<evidence type="ECO:0000313" key="2">
    <source>
        <dbReference type="Proteomes" id="UP000814128"/>
    </source>
</evidence>
<reference evidence="1" key="1">
    <citation type="submission" date="2021-02" db="EMBL/GenBank/DDBJ databases">
        <authorList>
            <consortium name="DOE Joint Genome Institute"/>
            <person name="Ahrendt S."/>
            <person name="Looney B.P."/>
            <person name="Miyauchi S."/>
            <person name="Morin E."/>
            <person name="Drula E."/>
            <person name="Courty P.E."/>
            <person name="Chicoki N."/>
            <person name="Fauchery L."/>
            <person name="Kohler A."/>
            <person name="Kuo A."/>
            <person name="Labutti K."/>
            <person name="Pangilinan J."/>
            <person name="Lipzen A."/>
            <person name="Riley R."/>
            <person name="Andreopoulos W."/>
            <person name="He G."/>
            <person name="Johnson J."/>
            <person name="Barry K.W."/>
            <person name="Grigoriev I.V."/>
            <person name="Nagy L."/>
            <person name="Hibbett D."/>
            <person name="Henrissat B."/>
            <person name="Matheny P.B."/>
            <person name="Labbe J."/>
            <person name="Martin F."/>
        </authorList>
    </citation>
    <scope>NUCLEOTIDE SEQUENCE</scope>
    <source>
        <strain evidence="1">EC-137</strain>
    </source>
</reference>
<keyword evidence="1" id="KW-0687">Ribonucleoprotein</keyword>
<comment type="caution">
    <text evidence="1">The sequence shown here is derived from an EMBL/GenBank/DDBJ whole genome shotgun (WGS) entry which is preliminary data.</text>
</comment>
<name>A0ACB8QR20_9AGAM</name>
<proteinExistence type="predicted"/>
<accession>A0ACB8QR20</accession>
<reference evidence="1" key="2">
    <citation type="journal article" date="2022" name="New Phytol.">
        <title>Evolutionary transition to the ectomycorrhizal habit in the genomes of a hyperdiverse lineage of mushroom-forming fungi.</title>
        <authorList>
            <person name="Looney B."/>
            <person name="Miyauchi S."/>
            <person name="Morin E."/>
            <person name="Drula E."/>
            <person name="Courty P.E."/>
            <person name="Kohler A."/>
            <person name="Kuo A."/>
            <person name="LaButti K."/>
            <person name="Pangilinan J."/>
            <person name="Lipzen A."/>
            <person name="Riley R."/>
            <person name="Andreopoulos W."/>
            <person name="He G."/>
            <person name="Johnson J."/>
            <person name="Nolan M."/>
            <person name="Tritt A."/>
            <person name="Barry K.W."/>
            <person name="Grigoriev I.V."/>
            <person name="Nagy L.G."/>
            <person name="Hibbett D."/>
            <person name="Henrissat B."/>
            <person name="Matheny P.B."/>
            <person name="Labbe J."/>
            <person name="Martin F.M."/>
        </authorList>
    </citation>
    <scope>NUCLEOTIDE SEQUENCE</scope>
    <source>
        <strain evidence="1">EC-137</strain>
    </source>
</reference>
<keyword evidence="1" id="KW-0689">Ribosomal protein</keyword>
<gene>
    <name evidence="1" type="ORF">K488DRAFT_84444</name>
</gene>
<evidence type="ECO:0000313" key="1">
    <source>
        <dbReference type="EMBL" id="KAI0034005.1"/>
    </source>
</evidence>
<dbReference type="EMBL" id="MU273508">
    <property type="protein sequence ID" value="KAI0034005.1"/>
    <property type="molecule type" value="Genomic_DNA"/>
</dbReference>
<sequence length="274" mass="32201">MVSRRIPSQVHRQVGRLLYAQYLLHEPAWYQAVLQHPPLPLPSRAPPSRSKYDKDQNKNPDGRHETEPIRIHYIEDRIRKQFFKDHPFETFRPRTLVEEGRIEEEHRVRGKQWTRLRQRGRNPQPEDCVRFAVNLYEHHNVSLSNAYATAVAQFRALRSEHHLMSAFAAQEAEAYGAVFGPTPIEEIFNIETRIKEQNARRQLLLNQNERNALKHWRAVAEHAGPQGEWSKGREYVRLWREGVRPSYERSLTTPLEGPADTVVPEEEIDRMGSR</sequence>
<protein>
    <submittedName>
        <fullName evidence="1">Mitochondrial ribosomal protein S25-domain-containing protein</fullName>
    </submittedName>
</protein>
<organism evidence="1 2">
    <name type="scientific">Vararia minispora EC-137</name>
    <dbReference type="NCBI Taxonomy" id="1314806"/>
    <lineage>
        <taxon>Eukaryota</taxon>
        <taxon>Fungi</taxon>
        <taxon>Dikarya</taxon>
        <taxon>Basidiomycota</taxon>
        <taxon>Agaricomycotina</taxon>
        <taxon>Agaricomycetes</taxon>
        <taxon>Russulales</taxon>
        <taxon>Lachnocladiaceae</taxon>
        <taxon>Vararia</taxon>
    </lineage>
</organism>
<dbReference type="Proteomes" id="UP000814128">
    <property type="component" value="Unassembled WGS sequence"/>
</dbReference>
<keyword evidence="2" id="KW-1185">Reference proteome</keyword>